<dbReference type="SMART" id="SM00357">
    <property type="entry name" value="CSP"/>
    <property type="match status" value="1"/>
</dbReference>
<evidence type="ECO:0000313" key="3">
    <source>
        <dbReference type="EMBL" id="RVU46844.1"/>
    </source>
</evidence>
<evidence type="ECO:0000256" key="1">
    <source>
        <dbReference type="SAM" id="MobiDB-lite"/>
    </source>
</evidence>
<reference evidence="3 4" key="1">
    <citation type="submission" date="2019-01" db="EMBL/GenBank/DDBJ databases">
        <title>Lujinxingia litoralis gen. nov., sp. nov. and Lujinxingia sediminis gen. nov., sp. nov., new members in the order Bradymonadales, isolated from coastal sediment.</title>
        <authorList>
            <person name="Li C.-M."/>
        </authorList>
    </citation>
    <scope>NUCLEOTIDE SEQUENCE [LARGE SCALE GENOMIC DNA]</scope>
    <source>
        <strain evidence="3 4">SEH01</strain>
    </source>
</reference>
<organism evidence="3 4">
    <name type="scientific">Lujinxingia sediminis</name>
    <dbReference type="NCBI Taxonomy" id="2480984"/>
    <lineage>
        <taxon>Bacteria</taxon>
        <taxon>Deltaproteobacteria</taxon>
        <taxon>Bradymonadales</taxon>
        <taxon>Lujinxingiaceae</taxon>
        <taxon>Lujinxingia</taxon>
    </lineage>
</organism>
<name>A0ABY0CVJ1_9DELT</name>
<dbReference type="InterPro" id="IPR036567">
    <property type="entry name" value="RHF-like"/>
</dbReference>
<dbReference type="Pfam" id="PF00313">
    <property type="entry name" value="CSD"/>
    <property type="match status" value="1"/>
</dbReference>
<dbReference type="InterPro" id="IPR011129">
    <property type="entry name" value="CSD"/>
</dbReference>
<dbReference type="SUPFAM" id="SSF69754">
    <property type="entry name" value="Ribosome binding protein Y (YfiA homologue)"/>
    <property type="match status" value="1"/>
</dbReference>
<evidence type="ECO:0000259" key="2">
    <source>
        <dbReference type="PROSITE" id="PS51857"/>
    </source>
</evidence>
<dbReference type="InterPro" id="IPR002059">
    <property type="entry name" value="CSP_DNA-bd"/>
</dbReference>
<evidence type="ECO:0000313" key="4">
    <source>
        <dbReference type="Proteomes" id="UP000282926"/>
    </source>
</evidence>
<dbReference type="PROSITE" id="PS51857">
    <property type="entry name" value="CSD_2"/>
    <property type="match status" value="1"/>
</dbReference>
<dbReference type="Proteomes" id="UP000282926">
    <property type="component" value="Unassembled WGS sequence"/>
</dbReference>
<dbReference type="Gene3D" id="3.30.160.100">
    <property type="entry name" value="Ribosome hibernation promotion factor-like"/>
    <property type="match status" value="1"/>
</dbReference>
<keyword evidence="4" id="KW-1185">Reference proteome</keyword>
<feature type="domain" description="CSD" evidence="2">
    <location>
        <begin position="172"/>
        <end position="236"/>
    </location>
</feature>
<dbReference type="SUPFAM" id="SSF50249">
    <property type="entry name" value="Nucleic acid-binding proteins"/>
    <property type="match status" value="1"/>
</dbReference>
<sequence>MGDRRACLASSLNNDEMGRAPAPPSTPRSGWRSEGILDPQAPHTWRRRRRFMRVPLEIAFKQVEASASLERLVRERVDRLPRYFQRIIACRVAVEAASRNNQHEVTGYRVRVEVSVPGQELVATTTPRFGMPTRAVVQDPYQAVRDAFVAMERRLKSYAGRLRAERKPRANAPHAVITHLNSEEGFGFLRTIGGREIYFHKNAVLNGGFARLELGDEVRFSEVDGEEGPQASTVEVIGRHGRHIMGIVPRA</sequence>
<proteinExistence type="predicted"/>
<dbReference type="Gene3D" id="2.40.50.140">
    <property type="entry name" value="Nucleic acid-binding proteins"/>
    <property type="match status" value="1"/>
</dbReference>
<feature type="region of interest" description="Disordered" evidence="1">
    <location>
        <begin position="10"/>
        <end position="38"/>
    </location>
</feature>
<accession>A0ABY0CVJ1</accession>
<protein>
    <submittedName>
        <fullName evidence="3">HPF/RaiA family ribosome-associated protein</fullName>
    </submittedName>
</protein>
<dbReference type="InterPro" id="IPR003489">
    <property type="entry name" value="RHF/RaiA"/>
</dbReference>
<dbReference type="Pfam" id="PF02482">
    <property type="entry name" value="Ribosomal_S30AE"/>
    <property type="match status" value="1"/>
</dbReference>
<comment type="caution">
    <text evidence="3">The sequence shown here is derived from an EMBL/GenBank/DDBJ whole genome shotgun (WGS) entry which is preliminary data.</text>
</comment>
<dbReference type="InterPro" id="IPR012340">
    <property type="entry name" value="NA-bd_OB-fold"/>
</dbReference>
<gene>
    <name evidence="3" type="ORF">EA187_06845</name>
</gene>
<dbReference type="EMBL" id="SADD01000002">
    <property type="protein sequence ID" value="RVU46844.1"/>
    <property type="molecule type" value="Genomic_DNA"/>
</dbReference>